<evidence type="ECO:0000259" key="2">
    <source>
        <dbReference type="Pfam" id="PF03886"/>
    </source>
</evidence>
<dbReference type="InterPro" id="IPR005586">
    <property type="entry name" value="ABC_trans_aux"/>
</dbReference>
<reference evidence="3 4" key="1">
    <citation type="submission" date="2018-09" db="EMBL/GenBank/DDBJ databases">
        <authorList>
            <person name="Zhu H."/>
        </authorList>
    </citation>
    <scope>NUCLEOTIDE SEQUENCE [LARGE SCALE GENOMIC DNA]</scope>
    <source>
        <strain evidence="3 4">K2R10-39</strain>
    </source>
</reference>
<feature type="domain" description="ABC-type transport auxiliary lipoprotein component" evidence="2">
    <location>
        <begin position="38"/>
        <end position="191"/>
    </location>
</feature>
<dbReference type="AlphaFoldDB" id="A0A418WXM8"/>
<sequence>MKKTIHLLLTLFVAFSAALLAGCATKGPQYTLYDFGSLKTASAPLPALAPVSISDARAPAWLDSTQMYFRLNYANDQEARAYAISRWSMPPPQLFTQRLKARIAQAGGTALTASDGATNVPVLRIELDDFTQVFEAPGQNAARIGVRAALFNGRALVAQRSFVKQLPASSADAAGGARALADAGDAVIAEMMAWLATLPPTAK</sequence>
<proteinExistence type="predicted"/>
<evidence type="ECO:0000313" key="4">
    <source>
        <dbReference type="Proteomes" id="UP000285190"/>
    </source>
</evidence>
<dbReference type="SUPFAM" id="SSF159594">
    <property type="entry name" value="XCC0632-like"/>
    <property type="match status" value="1"/>
</dbReference>
<feature type="signal peptide" evidence="1">
    <location>
        <begin position="1"/>
        <end position="21"/>
    </location>
</feature>
<dbReference type="PROSITE" id="PS51257">
    <property type="entry name" value="PROKAR_LIPOPROTEIN"/>
    <property type="match status" value="1"/>
</dbReference>
<dbReference type="OrthoDB" id="5568302at2"/>
<keyword evidence="4" id="KW-1185">Reference proteome</keyword>
<gene>
    <name evidence="3" type="ORF">D3870_01505</name>
</gene>
<organism evidence="3 4">
    <name type="scientific">Noviherbaspirillum cavernae</name>
    <dbReference type="NCBI Taxonomy" id="2320862"/>
    <lineage>
        <taxon>Bacteria</taxon>
        <taxon>Pseudomonadati</taxon>
        <taxon>Pseudomonadota</taxon>
        <taxon>Betaproteobacteria</taxon>
        <taxon>Burkholderiales</taxon>
        <taxon>Oxalobacteraceae</taxon>
        <taxon>Noviherbaspirillum</taxon>
    </lineage>
</organism>
<comment type="caution">
    <text evidence="3">The sequence shown here is derived from an EMBL/GenBank/DDBJ whole genome shotgun (WGS) entry which is preliminary data.</text>
</comment>
<evidence type="ECO:0000313" key="3">
    <source>
        <dbReference type="EMBL" id="RJG04873.1"/>
    </source>
</evidence>
<keyword evidence="1" id="KW-0732">Signal</keyword>
<name>A0A418WXM8_9BURK</name>
<dbReference type="Proteomes" id="UP000285190">
    <property type="component" value="Unassembled WGS sequence"/>
</dbReference>
<dbReference type="RefSeq" id="WP_119736087.1">
    <property type="nucleotide sequence ID" value="NZ_QYUN01000002.1"/>
</dbReference>
<accession>A0A418WXM8</accession>
<dbReference type="Gene3D" id="3.40.50.10610">
    <property type="entry name" value="ABC-type transport auxiliary lipoprotein component"/>
    <property type="match status" value="1"/>
</dbReference>
<dbReference type="EMBL" id="QYUN01000002">
    <property type="protein sequence ID" value="RJG04873.1"/>
    <property type="molecule type" value="Genomic_DNA"/>
</dbReference>
<evidence type="ECO:0000256" key="1">
    <source>
        <dbReference type="SAM" id="SignalP"/>
    </source>
</evidence>
<protein>
    <submittedName>
        <fullName evidence="3">ABC transporter</fullName>
    </submittedName>
</protein>
<feature type="chain" id="PRO_5019447832" evidence="1">
    <location>
        <begin position="22"/>
        <end position="203"/>
    </location>
</feature>
<dbReference type="Pfam" id="PF03886">
    <property type="entry name" value="ABC_trans_aux"/>
    <property type="match status" value="1"/>
</dbReference>